<evidence type="ECO:0000313" key="4">
    <source>
        <dbReference type="Proteomes" id="UP001320420"/>
    </source>
</evidence>
<evidence type="ECO:0000259" key="2">
    <source>
        <dbReference type="Pfam" id="PF13456"/>
    </source>
</evidence>
<dbReference type="InterPro" id="IPR036397">
    <property type="entry name" value="RNaseH_sf"/>
</dbReference>
<protein>
    <recommendedName>
        <fullName evidence="2">RNase H type-1 domain-containing protein</fullName>
    </recommendedName>
</protein>
<accession>A0AAN9YMV3</accession>
<dbReference type="InterPro" id="IPR002156">
    <property type="entry name" value="RNaseH_domain"/>
</dbReference>
<feature type="compositionally biased region" description="Acidic residues" evidence="1">
    <location>
        <begin position="294"/>
        <end position="313"/>
    </location>
</feature>
<name>A0AAN9YMV3_9PEZI</name>
<comment type="caution">
    <text evidence="3">The sequence shown here is derived from an EMBL/GenBank/DDBJ whole genome shotgun (WGS) entry which is preliminary data.</text>
</comment>
<reference evidence="3 4" key="1">
    <citation type="submission" date="2024-02" db="EMBL/GenBank/DDBJ databases">
        <title>De novo assembly and annotation of 12 fungi associated with fruit tree decline syndrome in Ontario, Canada.</title>
        <authorList>
            <person name="Sulman M."/>
            <person name="Ellouze W."/>
            <person name="Ilyukhin E."/>
        </authorList>
    </citation>
    <scope>NUCLEOTIDE SEQUENCE [LARGE SCALE GENOMIC DNA]</scope>
    <source>
        <strain evidence="3 4">M11/M66-122</strain>
    </source>
</reference>
<dbReference type="GO" id="GO:0004523">
    <property type="term" value="F:RNA-DNA hybrid ribonuclease activity"/>
    <property type="evidence" value="ECO:0007669"/>
    <property type="project" value="InterPro"/>
</dbReference>
<dbReference type="GO" id="GO:0003676">
    <property type="term" value="F:nucleic acid binding"/>
    <property type="evidence" value="ECO:0007669"/>
    <property type="project" value="InterPro"/>
</dbReference>
<proteinExistence type="predicted"/>
<feature type="region of interest" description="Disordered" evidence="1">
    <location>
        <begin position="268"/>
        <end position="313"/>
    </location>
</feature>
<dbReference type="AlphaFoldDB" id="A0AAN9YMV3"/>
<keyword evidence="4" id="KW-1185">Reference proteome</keyword>
<gene>
    <name evidence="3" type="ORF">SLS62_008598</name>
</gene>
<evidence type="ECO:0000313" key="3">
    <source>
        <dbReference type="EMBL" id="KAK7748442.1"/>
    </source>
</evidence>
<organism evidence="3 4">
    <name type="scientific">Diatrype stigma</name>
    <dbReference type="NCBI Taxonomy" id="117547"/>
    <lineage>
        <taxon>Eukaryota</taxon>
        <taxon>Fungi</taxon>
        <taxon>Dikarya</taxon>
        <taxon>Ascomycota</taxon>
        <taxon>Pezizomycotina</taxon>
        <taxon>Sordariomycetes</taxon>
        <taxon>Xylariomycetidae</taxon>
        <taxon>Xylariales</taxon>
        <taxon>Diatrypaceae</taxon>
        <taxon>Diatrype</taxon>
    </lineage>
</organism>
<dbReference type="Gene3D" id="3.30.420.10">
    <property type="entry name" value="Ribonuclease H-like superfamily/Ribonuclease H"/>
    <property type="match status" value="1"/>
</dbReference>
<feature type="domain" description="RNase H type-1" evidence="2">
    <location>
        <begin position="319"/>
        <end position="384"/>
    </location>
</feature>
<evidence type="ECO:0000256" key="1">
    <source>
        <dbReference type="SAM" id="MobiDB-lite"/>
    </source>
</evidence>
<dbReference type="Pfam" id="PF13456">
    <property type="entry name" value="RVT_3"/>
    <property type="match status" value="1"/>
</dbReference>
<dbReference type="Proteomes" id="UP001320420">
    <property type="component" value="Unassembled WGS sequence"/>
</dbReference>
<sequence>MSRRWDTHDFDDPDENVVTRFRHLGGDYGPYDPAHWDFDDDDDDDFSGWDSDASFSHIPQQVYDKFEKEQANYPRNPKDEVKRTPAGPIILLHDVDYFLPQWDEQILGPEWRQNRGSWDYENPPRPLLPNDPKLKDAFKYCEECQLTWLVGYDKLEGHRHPRHFAWQAKAEHIDIHRWGLELEASIVVHVRGDVLPKGQPSTNPVGNSASFGVFFGKDSKYNWAGPQGINSTSLDKEGADIGAIENALVKIRYHVVEDRKAILRDFEKSKGDDTNSGETGQGNASRKKLREGGGGDDGDWEDSSDEDGDDDDDVDLSFRVIIVSDNKEVVDNICNLEEKQPTKHRKAYDRLDDMLDELQEVDVMVKWYYVPEEFNKEAAELANEGLQGRFRGYEEEYKPPPKGKRRI</sequence>
<dbReference type="EMBL" id="JAKJXP020000081">
    <property type="protein sequence ID" value="KAK7748442.1"/>
    <property type="molecule type" value="Genomic_DNA"/>
</dbReference>
<feature type="compositionally biased region" description="Polar residues" evidence="1">
    <location>
        <begin position="274"/>
        <end position="284"/>
    </location>
</feature>